<dbReference type="InParanoid" id="S7XL63"/>
<organism evidence="2 3">
    <name type="scientific">Spraguea lophii (strain 42_110)</name>
    <name type="common">Microsporidian parasite</name>
    <dbReference type="NCBI Taxonomy" id="1358809"/>
    <lineage>
        <taxon>Eukaryota</taxon>
        <taxon>Fungi</taxon>
        <taxon>Fungi incertae sedis</taxon>
        <taxon>Microsporidia</taxon>
        <taxon>Spragueidae</taxon>
        <taxon>Spraguea</taxon>
    </lineage>
</organism>
<dbReference type="Proteomes" id="UP000014978">
    <property type="component" value="Unassembled WGS sequence"/>
</dbReference>
<keyword evidence="1" id="KW-0732">Signal</keyword>
<dbReference type="VEuPathDB" id="MicrosporidiaDB:SLOPH_1265"/>
<keyword evidence="3" id="KW-1185">Reference proteome</keyword>
<dbReference type="OrthoDB" id="184583at2759"/>
<dbReference type="AlphaFoldDB" id="S7XL63"/>
<name>S7XL63_SPRLO</name>
<evidence type="ECO:0000256" key="1">
    <source>
        <dbReference type="SAM" id="SignalP"/>
    </source>
</evidence>
<gene>
    <name evidence="2" type="ORF">SLOPH_1265</name>
</gene>
<evidence type="ECO:0000313" key="2">
    <source>
        <dbReference type="EMBL" id="EPR79794.1"/>
    </source>
</evidence>
<dbReference type="EMBL" id="ATCN01000111">
    <property type="protein sequence ID" value="EPR79794.1"/>
    <property type="molecule type" value="Genomic_DNA"/>
</dbReference>
<dbReference type="HOGENOM" id="CLU_515028_0_0_1"/>
<comment type="caution">
    <text evidence="2">The sequence shown here is derived from an EMBL/GenBank/DDBJ whole genome shotgun (WGS) entry which is preliminary data.</text>
</comment>
<dbReference type="SUPFAM" id="SSF52047">
    <property type="entry name" value="RNI-like"/>
    <property type="match status" value="1"/>
</dbReference>
<feature type="signal peptide" evidence="1">
    <location>
        <begin position="1"/>
        <end position="15"/>
    </location>
</feature>
<evidence type="ECO:0000313" key="3">
    <source>
        <dbReference type="Proteomes" id="UP000014978"/>
    </source>
</evidence>
<feature type="chain" id="PRO_5012045416" evidence="1">
    <location>
        <begin position="16"/>
        <end position="529"/>
    </location>
</feature>
<dbReference type="InterPro" id="IPR032675">
    <property type="entry name" value="LRR_dom_sf"/>
</dbReference>
<dbReference type="Gene3D" id="3.80.10.10">
    <property type="entry name" value="Ribonuclease Inhibitor"/>
    <property type="match status" value="2"/>
</dbReference>
<protein>
    <submittedName>
        <fullName evidence="2">Leucine rich repeat protein</fullName>
    </submittedName>
</protein>
<reference evidence="3" key="1">
    <citation type="journal article" date="2013" name="PLoS Genet.">
        <title>The genome of Spraguea lophii and the basis of host-microsporidian interactions.</title>
        <authorList>
            <person name="Campbell S.E."/>
            <person name="Williams T.A."/>
            <person name="Yousuf A."/>
            <person name="Soanes D.M."/>
            <person name="Paszkiewicz K.H."/>
            <person name="Williams B.A.P."/>
        </authorList>
    </citation>
    <scope>NUCLEOTIDE SEQUENCE [LARGE SCALE GENOMIC DNA]</scope>
    <source>
        <strain evidence="3">42_110</strain>
    </source>
</reference>
<sequence>MFLFAISLFYCLTYSFDIDSLKQNDAQCFIGELLDSFNFIQHIILEIDLTKFESCGVPESTEQISNHVKGLIFFNKEICELNTQIIHKYGKGLEYLKLYNVTLPVKTQIKEITIFCPLLKDIKIISCNIKRLDLSDCKNLNKMYVGNSSIPIIETSHEKSHLKIIILKRNYLFRIAEIENKNMHISRIGNHIQANLNMFFSNHELYEITLESNRLAYYNLNFENFKGKKMNISSNSYEKVPNSIFSLLQIEALDLSFNQIPTVDDRFSRLINLQILIFRGNSVITKLKIPSQSIKIINISFCTDLDEIEINNPLNGLNIHLCGKQSVKISGENVEESIIVLELNSRLSYPNYNRETGVVLLKDNLCQYKNLDELMITIDSFVYFRNCISNCKNLKKIQICVFMRENIMTDEESQIENGYIKNFVKDLNDSLTIEHLSYRANDFHLFPSRLTKIKTLKYLYIYFTEIDDNIFPLLFLKQLKEIHFTKNIFIFDISYVLSRLINVRLVFVRNMKPDKMNYRQITMAIAKNK</sequence>
<accession>S7XL63</accession>
<proteinExistence type="predicted"/>